<dbReference type="Pfam" id="PF13146">
    <property type="entry name" value="TRL"/>
    <property type="match status" value="1"/>
</dbReference>
<gene>
    <name evidence="1" type="ORF">LPTSP4_12130</name>
</gene>
<protein>
    <submittedName>
        <fullName evidence="1">Uncharacterized protein</fullName>
    </submittedName>
</protein>
<keyword evidence="2" id="KW-1185">Reference proteome</keyword>
<comment type="caution">
    <text evidence="1">The sequence shown here is derived from an EMBL/GenBank/DDBJ whole genome shotgun (WGS) entry which is preliminary data.</text>
</comment>
<dbReference type="EMBL" id="BFBB01000003">
    <property type="protein sequence ID" value="GBF49697.1"/>
    <property type="molecule type" value="Genomic_DNA"/>
</dbReference>
<sequence length="65" mass="6954">MGANDSTKKMGEACGYNVLGFYSFGDISTKKAMENGGIKKVSVVDRHTFAILTLFAKVCTEVSGE</sequence>
<dbReference type="Proteomes" id="UP000245133">
    <property type="component" value="Unassembled WGS sequence"/>
</dbReference>
<dbReference type="AlphaFoldDB" id="A0A2P2DYJ5"/>
<proteinExistence type="predicted"/>
<evidence type="ECO:0000313" key="2">
    <source>
        <dbReference type="Proteomes" id="UP000245133"/>
    </source>
</evidence>
<name>A0A2P2DYJ5_9LEPT</name>
<dbReference type="RefSeq" id="WP_209451992.1">
    <property type="nucleotide sequence ID" value="NZ_BFBB01000003.1"/>
</dbReference>
<reference evidence="1 2" key="1">
    <citation type="submission" date="2018-02" db="EMBL/GenBank/DDBJ databases">
        <title>Novel Leptospira species isolated from soil and water in Japan.</title>
        <authorList>
            <person name="Nakao R."/>
            <person name="Masuzawa T."/>
        </authorList>
    </citation>
    <scope>NUCLEOTIDE SEQUENCE [LARGE SCALE GENOMIC DNA]</scope>
    <source>
        <strain evidence="1 2">YH101</strain>
    </source>
</reference>
<evidence type="ECO:0000313" key="1">
    <source>
        <dbReference type="EMBL" id="GBF49697.1"/>
    </source>
</evidence>
<dbReference type="InterPro" id="IPR025113">
    <property type="entry name" value="TRL-like"/>
</dbReference>
<accession>A0A2P2DYJ5</accession>
<organism evidence="1 2">
    <name type="scientific">Leptospira ryugenii</name>
    <dbReference type="NCBI Taxonomy" id="1917863"/>
    <lineage>
        <taxon>Bacteria</taxon>
        <taxon>Pseudomonadati</taxon>
        <taxon>Spirochaetota</taxon>
        <taxon>Spirochaetia</taxon>
        <taxon>Leptospirales</taxon>
        <taxon>Leptospiraceae</taxon>
        <taxon>Leptospira</taxon>
    </lineage>
</organism>